<gene>
    <name evidence="2" type="ORF">CAMP_LOCUS18529</name>
</gene>
<dbReference type="EMBL" id="CANHGI010000006">
    <property type="protein sequence ID" value="CAI5455892.1"/>
    <property type="molecule type" value="Genomic_DNA"/>
</dbReference>
<proteinExistence type="predicted"/>
<sequence length="412" mass="47548">MVILSIRLVGEKQDRIFDHIEFDSEILINNLKKRIELITQIPPAMQHIELYGKRLPSTLTPLQSVANFDEIVVSHSMLINWKTFIEIINIIKTMTSSGFTSARREFAIKARKQLSPLIASNFFSIYPSLAIEEMEISNEMMFLVYNIEKYLARSALKYFQERHMDQKVEIVKKSKEFDGIHVGMFVFVDDKALYYVKTLGSFPEIGEEIDFPNSTKIDLLEIFVYFLLKLIGLGPKEVHIVPDTNKEEVVYIGTRMVDGFRTASGVSAERIFDNKKLPEEEDNVFIDSGMIQEIKVLSSILCLNDLLRNEGNYGIVSEPLLQSETTATNQLRIIDFGINYAMIFSDATISSSLDHSTLNAYFKKWDILDNIYKAKEEFLNHSILKNMKNTNGDAFDRYFQRLETSLRKLYEE</sequence>
<dbReference type="PANTHER" id="PTHR33651:SF3">
    <property type="entry name" value="PHAGE PROTEIN"/>
    <property type="match status" value="1"/>
</dbReference>
<name>A0A9P1NBY4_9PELO</name>
<protein>
    <recommendedName>
        <fullName evidence="1">Ubiquitin-like domain-containing protein</fullName>
    </recommendedName>
</protein>
<comment type="caution">
    <text evidence="2">The sequence shown here is derived from an EMBL/GenBank/DDBJ whole genome shotgun (WGS) entry which is preliminary data.</text>
</comment>
<organism evidence="2 3">
    <name type="scientific">Caenorhabditis angaria</name>
    <dbReference type="NCBI Taxonomy" id="860376"/>
    <lineage>
        <taxon>Eukaryota</taxon>
        <taxon>Metazoa</taxon>
        <taxon>Ecdysozoa</taxon>
        <taxon>Nematoda</taxon>
        <taxon>Chromadorea</taxon>
        <taxon>Rhabditida</taxon>
        <taxon>Rhabditina</taxon>
        <taxon>Rhabditomorpha</taxon>
        <taxon>Rhabditoidea</taxon>
        <taxon>Rhabditidae</taxon>
        <taxon>Peloderinae</taxon>
        <taxon>Caenorhabditis</taxon>
    </lineage>
</organism>
<dbReference type="PANTHER" id="PTHR33651">
    <property type="entry name" value="PROTEIN CBG06246"/>
    <property type="match status" value="1"/>
</dbReference>
<dbReference type="InterPro" id="IPR029071">
    <property type="entry name" value="Ubiquitin-like_domsf"/>
</dbReference>
<dbReference type="OrthoDB" id="5798960at2759"/>
<reference evidence="2" key="1">
    <citation type="submission" date="2022-11" db="EMBL/GenBank/DDBJ databases">
        <authorList>
            <person name="Kikuchi T."/>
        </authorList>
    </citation>
    <scope>NUCLEOTIDE SEQUENCE</scope>
    <source>
        <strain evidence="2">PS1010</strain>
    </source>
</reference>
<evidence type="ECO:0000313" key="2">
    <source>
        <dbReference type="EMBL" id="CAI5455892.1"/>
    </source>
</evidence>
<dbReference type="SUPFAM" id="SSF54236">
    <property type="entry name" value="Ubiquitin-like"/>
    <property type="match status" value="1"/>
</dbReference>
<evidence type="ECO:0000259" key="1">
    <source>
        <dbReference type="Pfam" id="PF14560"/>
    </source>
</evidence>
<dbReference type="AlphaFoldDB" id="A0A9P1NBY4"/>
<dbReference type="Pfam" id="PF14560">
    <property type="entry name" value="Ubiquitin_2"/>
    <property type="match status" value="1"/>
</dbReference>
<evidence type="ECO:0000313" key="3">
    <source>
        <dbReference type="Proteomes" id="UP001152747"/>
    </source>
</evidence>
<dbReference type="Proteomes" id="UP001152747">
    <property type="component" value="Unassembled WGS sequence"/>
</dbReference>
<feature type="domain" description="Ubiquitin-like" evidence="1">
    <location>
        <begin position="7"/>
        <end position="53"/>
    </location>
</feature>
<dbReference type="InterPro" id="IPR000626">
    <property type="entry name" value="Ubiquitin-like_dom"/>
</dbReference>
<accession>A0A9P1NBY4</accession>
<keyword evidence="3" id="KW-1185">Reference proteome</keyword>